<dbReference type="RefSeq" id="WP_165605326.1">
    <property type="nucleotide sequence ID" value="NZ_BCSY01000042.1"/>
</dbReference>
<evidence type="ECO:0000256" key="1">
    <source>
        <dbReference type="SAM" id="MobiDB-lite"/>
    </source>
</evidence>
<dbReference type="AlphaFoldDB" id="A0A117IA20"/>
<sequence>MPPVMTDEQIRADGAALQSAIAYNQILGDVSRGNHSGPALANILAMSTAEQRRQLIDWARTAYGDRAAADMARELDRHTLIDPVKLANTFAEQYPRLDAAPAPAAPAPAAPAPVAAGAPADAPSDGRLWLPGNSSLPLLSDEASAALDRLDAAIESHNTALFGVEPGLAWFPDGAKLPVTGTNVSTLGGAYDKASTLIPLWRTRIEELRTALEGSGEYLINQQLDSLREPITRLSTAAEDSRPLNTMVASAGVAANDTFHQMRGEALDKRRQISEIVATREGRLTEIPAVAAHLDRADAAEQRGRDIGALAARIPAPDAQAAPATPTAARPLSGSATPTSAAPAARAGGAPAGVSGPGSSAGSGNASSGKSTDDLAKLLSGLGGSAMPQIPNPAQAMAPLAQAAQQAAKPLAQAAEPLNQAVKTMPEELLKALRGADPANDKAAAVDTAASRAADSDRAAATSPTVVLPAAAPVSGLGIPGSEARTHQLDASGKPVDKDGDGKVDKDAVPLSKKTVKPFDLAVPVDGANVQVAGVPDPRIGEMMLQMAGAGEDRPVSVLDAAKAAGMDITSLGDPIDPALAETGNAVIGTEKSGIYLGDGRVLTSTGEVTDLDSVVGEDGFIAEVPLPELPDETPAGDAPTALSSAGAAPLPPLEPLPPQAAVPAADVTAPPPAAEPAPAAPTPPEAGTAPAPAPAPAEPAEPAEPAAPAEPAPPVATPAPPAQAPADESAPRGTGGLPQQVAYQGRALG</sequence>
<feature type="compositionally biased region" description="Pro residues" evidence="1">
    <location>
        <begin position="670"/>
        <end position="685"/>
    </location>
</feature>
<feature type="compositionally biased region" description="Low complexity" evidence="1">
    <location>
        <begin position="112"/>
        <end position="122"/>
    </location>
</feature>
<dbReference type="Proteomes" id="UP000069443">
    <property type="component" value="Unassembled WGS sequence"/>
</dbReference>
<feature type="compositionally biased region" description="Low complexity" evidence="1">
    <location>
        <begin position="317"/>
        <end position="354"/>
    </location>
</feature>
<feature type="region of interest" description="Disordered" evidence="1">
    <location>
        <begin position="101"/>
        <end position="122"/>
    </location>
</feature>
<feature type="compositionally biased region" description="Low complexity" evidence="1">
    <location>
        <begin position="639"/>
        <end position="649"/>
    </location>
</feature>
<accession>A0A117IA20</accession>
<feature type="region of interest" description="Disordered" evidence="1">
    <location>
        <begin position="317"/>
        <end position="390"/>
    </location>
</feature>
<protein>
    <submittedName>
        <fullName evidence="2">Uncharacterized protein</fullName>
    </submittedName>
</protein>
<feature type="region of interest" description="Disordered" evidence="1">
    <location>
        <begin position="478"/>
        <end position="507"/>
    </location>
</feature>
<feature type="compositionally biased region" description="Basic and acidic residues" evidence="1">
    <location>
        <begin position="495"/>
        <end position="507"/>
    </location>
</feature>
<feature type="compositionally biased region" description="Pro residues" evidence="1">
    <location>
        <begin position="650"/>
        <end position="661"/>
    </location>
</feature>
<name>A0A117IA20_MYCCR</name>
<proteinExistence type="predicted"/>
<gene>
    <name evidence="2" type="ORF">RMCC_2668</name>
</gene>
<dbReference type="STRING" id="228230.RMCC_2668"/>
<reference evidence="3" key="2">
    <citation type="submission" date="2016-02" db="EMBL/GenBank/DDBJ databases">
        <title>Draft genome sequence of five rapidly growing Mycobacterium species.</title>
        <authorList>
            <person name="Katahira K."/>
            <person name="Gotou Y."/>
            <person name="Iida K."/>
            <person name="Ogura Y."/>
            <person name="Hayashi T."/>
        </authorList>
    </citation>
    <scope>NUCLEOTIDE SEQUENCE [LARGE SCALE GENOMIC DNA]</scope>
    <source>
        <strain evidence="3">JCM15298</strain>
    </source>
</reference>
<feature type="region of interest" description="Disordered" evidence="1">
    <location>
        <begin position="627"/>
        <end position="750"/>
    </location>
</feature>
<evidence type="ECO:0000313" key="3">
    <source>
        <dbReference type="Proteomes" id="UP000069443"/>
    </source>
</evidence>
<dbReference type="EMBL" id="BCSY01000042">
    <property type="protein sequence ID" value="GAS95702.1"/>
    <property type="molecule type" value="Genomic_DNA"/>
</dbReference>
<comment type="caution">
    <text evidence="2">The sequence shown here is derived from an EMBL/GenBank/DDBJ whole genome shotgun (WGS) entry which is preliminary data.</text>
</comment>
<evidence type="ECO:0000313" key="2">
    <source>
        <dbReference type="EMBL" id="GAS95702.1"/>
    </source>
</evidence>
<organism evidence="2 3">
    <name type="scientific">Mycolicibacterium canariasense</name>
    <name type="common">Mycobacterium canariasense</name>
    <dbReference type="NCBI Taxonomy" id="228230"/>
    <lineage>
        <taxon>Bacteria</taxon>
        <taxon>Bacillati</taxon>
        <taxon>Actinomycetota</taxon>
        <taxon>Actinomycetes</taxon>
        <taxon>Mycobacteriales</taxon>
        <taxon>Mycobacteriaceae</taxon>
        <taxon>Mycolicibacterium</taxon>
    </lineage>
</organism>
<keyword evidence="3" id="KW-1185">Reference proteome</keyword>
<reference evidence="3" key="1">
    <citation type="journal article" date="2016" name="Genome Announc.">
        <title>Draft Genome Sequences of Five Rapidly Growing Mycobacterium Species, M. thermoresistibile, M. fortuitum subsp. acetamidolyticum, M. canariasense, M. brisbanense, and M. novocastrense.</title>
        <authorList>
            <person name="Katahira K."/>
            <person name="Ogura Y."/>
            <person name="Gotoh Y."/>
            <person name="Hayashi T."/>
        </authorList>
    </citation>
    <scope>NUCLEOTIDE SEQUENCE [LARGE SCALE GENOMIC DNA]</scope>
    <source>
        <strain evidence="3">JCM15298</strain>
    </source>
</reference>
<feature type="compositionally biased region" description="Pro residues" evidence="1">
    <location>
        <begin position="709"/>
        <end position="724"/>
    </location>
</feature>